<dbReference type="InterPro" id="IPR000577">
    <property type="entry name" value="Carb_kinase_FGGY"/>
</dbReference>
<evidence type="ECO:0000256" key="1">
    <source>
        <dbReference type="ARBA" id="ARBA00009156"/>
    </source>
</evidence>
<dbReference type="InterPro" id="IPR018483">
    <property type="entry name" value="Carb_kinase_FGGY_CS"/>
</dbReference>
<protein>
    <submittedName>
        <fullName evidence="7">Carbohydrate kinase</fullName>
    </submittedName>
</protein>
<dbReference type="PANTHER" id="PTHR43095">
    <property type="entry name" value="SUGAR KINASE"/>
    <property type="match status" value="1"/>
</dbReference>
<evidence type="ECO:0000259" key="6">
    <source>
        <dbReference type="Pfam" id="PF02782"/>
    </source>
</evidence>
<dbReference type="PIRSF" id="PIRSF000538">
    <property type="entry name" value="GlpK"/>
    <property type="match status" value="1"/>
</dbReference>
<dbReference type="RefSeq" id="WP_147147438.1">
    <property type="nucleotide sequence ID" value="NZ_BJXN01000009.1"/>
</dbReference>
<evidence type="ECO:0000256" key="2">
    <source>
        <dbReference type="ARBA" id="ARBA00022679"/>
    </source>
</evidence>
<reference evidence="7 8" key="1">
    <citation type="submission" date="2019-07" db="EMBL/GenBank/DDBJ databases">
        <title>Whole genome shotgun sequence of Oceanithermus desulfurans NBRC 100063.</title>
        <authorList>
            <person name="Hosoyama A."/>
            <person name="Uohara A."/>
            <person name="Ohji S."/>
            <person name="Ichikawa N."/>
        </authorList>
    </citation>
    <scope>NUCLEOTIDE SEQUENCE [LARGE SCALE GENOMIC DNA]</scope>
    <source>
        <strain evidence="7 8">NBRC 100063</strain>
    </source>
</reference>
<dbReference type="GO" id="GO:0016301">
    <property type="term" value="F:kinase activity"/>
    <property type="evidence" value="ECO:0007669"/>
    <property type="project" value="UniProtKB-KW"/>
</dbReference>
<dbReference type="GO" id="GO:0016773">
    <property type="term" value="F:phosphotransferase activity, alcohol group as acceptor"/>
    <property type="evidence" value="ECO:0007669"/>
    <property type="project" value="InterPro"/>
</dbReference>
<dbReference type="InterPro" id="IPR018485">
    <property type="entry name" value="FGGY_C"/>
</dbReference>
<comment type="caution">
    <text evidence="7">The sequence shown here is derived from an EMBL/GenBank/DDBJ whole genome shotgun (WGS) entry which is preliminary data.</text>
</comment>
<dbReference type="InterPro" id="IPR018484">
    <property type="entry name" value="FGGY_N"/>
</dbReference>
<organism evidence="7 8">
    <name type="scientific">Oceanithermus desulfurans NBRC 100063</name>
    <dbReference type="NCBI Taxonomy" id="1227550"/>
    <lineage>
        <taxon>Bacteria</taxon>
        <taxon>Thermotogati</taxon>
        <taxon>Deinococcota</taxon>
        <taxon>Deinococci</taxon>
        <taxon>Thermales</taxon>
        <taxon>Thermaceae</taxon>
        <taxon>Oceanithermus</taxon>
    </lineage>
</organism>
<feature type="domain" description="Carbohydrate kinase FGGY C-terminal" evidence="6">
    <location>
        <begin position="279"/>
        <end position="435"/>
    </location>
</feature>
<evidence type="ECO:0000256" key="3">
    <source>
        <dbReference type="ARBA" id="ARBA00022777"/>
    </source>
</evidence>
<dbReference type="PANTHER" id="PTHR43095:SF5">
    <property type="entry name" value="XYLULOSE KINASE"/>
    <property type="match status" value="1"/>
</dbReference>
<dbReference type="EMBL" id="BJXN01000009">
    <property type="protein sequence ID" value="GEM90042.1"/>
    <property type="molecule type" value="Genomic_DNA"/>
</dbReference>
<name>A0A511RM75_9DEIN</name>
<gene>
    <name evidence="7" type="ORF">ODE01S_14760</name>
</gene>
<proteinExistence type="inferred from homology"/>
<dbReference type="Proteomes" id="UP000321827">
    <property type="component" value="Unassembled WGS sequence"/>
</dbReference>
<dbReference type="Gene3D" id="3.30.420.40">
    <property type="match status" value="2"/>
</dbReference>
<accession>A0A511RM75</accession>
<dbReference type="AlphaFoldDB" id="A0A511RM75"/>
<dbReference type="OrthoDB" id="9805576at2"/>
<sequence>MSVVGIDVGTTAVKALLLDEEARVVAEASHPHDLKSPRPGWAEEDPADWWKGVQAALGALAGQAPLADVGMAAVSGMVPALVLLDEAGRVLRPSIQQNDARHTEEIAWFRERFPEDWLFGHAGATWNQQVIPPKLLWIQRHEPEAFARIRRIAGSYEYVTGRLGGPEYLEANWALESGLWSERERRWLVELLDALELDPGVLRPVRFPGEVVGEVASSEVPLPLGTPLAAGSADHIAAALAAGLLAEGEAVLKFGGAGDFLYVSSAFAPLKELFIDHHDVPGRYVINGCMATSGSLVKWFRDRFAPGTTYAELDTEAERVPAGSEGVVLLPYFLGEKTPIHDPKARGTVLGLTLSHGPAHLYRAILEGVAYAFRHHVEVLEAHGHAIERFYVMDGGARSPLWRKITASVLGRPVVHLASGHAGSAFGTAFLAGVNAGFWSFERIKALATPAGTTEPDPAWARVYDALYGVYRETYERLKVLYPRLEVHDA</sequence>
<dbReference type="PROSITE" id="PS00445">
    <property type="entry name" value="FGGY_KINASES_2"/>
    <property type="match status" value="1"/>
</dbReference>
<evidence type="ECO:0000313" key="8">
    <source>
        <dbReference type="Proteomes" id="UP000321827"/>
    </source>
</evidence>
<keyword evidence="3 4" id="KW-0418">Kinase</keyword>
<feature type="domain" description="Carbohydrate kinase FGGY N-terminal" evidence="5">
    <location>
        <begin position="3"/>
        <end position="240"/>
    </location>
</feature>
<dbReference type="InterPro" id="IPR043129">
    <property type="entry name" value="ATPase_NBD"/>
</dbReference>
<dbReference type="Pfam" id="PF02782">
    <property type="entry name" value="FGGY_C"/>
    <property type="match status" value="1"/>
</dbReference>
<comment type="similarity">
    <text evidence="1 4">Belongs to the FGGY kinase family.</text>
</comment>
<dbReference type="InterPro" id="IPR050406">
    <property type="entry name" value="FGGY_Carb_Kinase"/>
</dbReference>
<keyword evidence="2 4" id="KW-0808">Transferase</keyword>
<evidence type="ECO:0000256" key="4">
    <source>
        <dbReference type="RuleBase" id="RU003733"/>
    </source>
</evidence>
<dbReference type="SUPFAM" id="SSF53067">
    <property type="entry name" value="Actin-like ATPase domain"/>
    <property type="match status" value="2"/>
</dbReference>
<dbReference type="CDD" id="cd07804">
    <property type="entry name" value="ASKHA_NBD_FGGY_RrXK-like"/>
    <property type="match status" value="1"/>
</dbReference>
<dbReference type="GO" id="GO:0005975">
    <property type="term" value="P:carbohydrate metabolic process"/>
    <property type="evidence" value="ECO:0007669"/>
    <property type="project" value="InterPro"/>
</dbReference>
<dbReference type="Pfam" id="PF00370">
    <property type="entry name" value="FGGY_N"/>
    <property type="match status" value="1"/>
</dbReference>
<evidence type="ECO:0000313" key="7">
    <source>
        <dbReference type="EMBL" id="GEM90042.1"/>
    </source>
</evidence>
<evidence type="ECO:0000259" key="5">
    <source>
        <dbReference type="Pfam" id="PF00370"/>
    </source>
</evidence>